<name>A0A813R8R8_9BILA</name>
<dbReference type="EMBL" id="CAJNOQ010000260">
    <property type="protein sequence ID" value="CAF0779114.1"/>
    <property type="molecule type" value="Genomic_DNA"/>
</dbReference>
<gene>
    <name evidence="3" type="ORF">GPM918_LOCUS2361</name>
    <name evidence="2" type="ORF">OVA965_LOCUS137</name>
    <name evidence="5" type="ORF">SRO942_LOCUS2361</name>
    <name evidence="4" type="ORF">TMI583_LOCUS137</name>
</gene>
<dbReference type="AlphaFoldDB" id="A0A813R8R8"/>
<comment type="caution">
    <text evidence="3">The sequence shown here is derived from an EMBL/GenBank/DDBJ whole genome shotgun (WGS) entry which is preliminary data.</text>
</comment>
<feature type="region of interest" description="Disordered" evidence="1">
    <location>
        <begin position="45"/>
        <end position="64"/>
    </location>
</feature>
<protein>
    <submittedName>
        <fullName evidence="3">Uncharacterized protein</fullName>
    </submittedName>
</protein>
<evidence type="ECO:0000313" key="3">
    <source>
        <dbReference type="EMBL" id="CAF0779114.1"/>
    </source>
</evidence>
<dbReference type="EMBL" id="CAJOBC010000260">
    <property type="protein sequence ID" value="CAF3562073.1"/>
    <property type="molecule type" value="Genomic_DNA"/>
</dbReference>
<evidence type="ECO:0000256" key="1">
    <source>
        <dbReference type="SAM" id="MobiDB-lite"/>
    </source>
</evidence>
<organism evidence="3 6">
    <name type="scientific">Didymodactylos carnosus</name>
    <dbReference type="NCBI Taxonomy" id="1234261"/>
    <lineage>
        <taxon>Eukaryota</taxon>
        <taxon>Metazoa</taxon>
        <taxon>Spiralia</taxon>
        <taxon>Gnathifera</taxon>
        <taxon>Rotifera</taxon>
        <taxon>Eurotatoria</taxon>
        <taxon>Bdelloidea</taxon>
        <taxon>Philodinida</taxon>
        <taxon>Philodinidae</taxon>
        <taxon>Didymodactylos</taxon>
    </lineage>
</organism>
<dbReference type="EMBL" id="CAJNOK010000011">
    <property type="protein sequence ID" value="CAF0722277.1"/>
    <property type="molecule type" value="Genomic_DNA"/>
</dbReference>
<dbReference type="EMBL" id="CAJOBA010000011">
    <property type="protein sequence ID" value="CAF3494088.1"/>
    <property type="molecule type" value="Genomic_DNA"/>
</dbReference>
<evidence type="ECO:0000313" key="4">
    <source>
        <dbReference type="EMBL" id="CAF3494088.1"/>
    </source>
</evidence>
<evidence type="ECO:0000313" key="2">
    <source>
        <dbReference type="EMBL" id="CAF0722277.1"/>
    </source>
</evidence>
<dbReference type="Proteomes" id="UP000681722">
    <property type="component" value="Unassembled WGS sequence"/>
</dbReference>
<proteinExistence type="predicted"/>
<evidence type="ECO:0000313" key="6">
    <source>
        <dbReference type="Proteomes" id="UP000663829"/>
    </source>
</evidence>
<dbReference type="Proteomes" id="UP000663829">
    <property type="component" value="Unassembled WGS sequence"/>
</dbReference>
<keyword evidence="6" id="KW-1185">Reference proteome</keyword>
<accession>A0A813R8R8</accession>
<sequence>MNMIYRTGHKPSSITLRTISSLQKAPHFRQIYIFYPKQSCLLLPKEPDNESNSEHSSNAKTSLPQSRLLYVKSCDTYPPSGGNNNSNKCVLPKTTTRKMLSQHPKIKAHISVDHSNHQICSSDSMCTNGSDNQILRKDVFLNINLENEGKKQ</sequence>
<dbReference type="Proteomes" id="UP000677228">
    <property type="component" value="Unassembled WGS sequence"/>
</dbReference>
<dbReference type="Proteomes" id="UP000682733">
    <property type="component" value="Unassembled WGS sequence"/>
</dbReference>
<reference evidence="3" key="1">
    <citation type="submission" date="2021-02" db="EMBL/GenBank/DDBJ databases">
        <authorList>
            <person name="Nowell W R."/>
        </authorList>
    </citation>
    <scope>NUCLEOTIDE SEQUENCE</scope>
</reference>
<feature type="compositionally biased region" description="Polar residues" evidence="1">
    <location>
        <begin position="54"/>
        <end position="64"/>
    </location>
</feature>
<evidence type="ECO:0000313" key="5">
    <source>
        <dbReference type="EMBL" id="CAF3562073.1"/>
    </source>
</evidence>